<feature type="binding site" evidence="7">
    <location>
        <position position="84"/>
    </location>
    <ligand>
        <name>Mg(2+)</name>
        <dbReference type="ChEBI" id="CHEBI:18420"/>
        <label>3</label>
    </ligand>
</feature>
<dbReference type="FunFam" id="3.90.80.10:FF:000003">
    <property type="entry name" value="Inorganic pyrophosphatase"/>
    <property type="match status" value="1"/>
</dbReference>
<keyword evidence="10" id="KW-1185">Reference proteome</keyword>
<dbReference type="STRING" id="1385520.N802_10600"/>
<reference evidence="9 10" key="1">
    <citation type="submission" date="2013-08" db="EMBL/GenBank/DDBJ databases">
        <title>The genome sequence of Knoellia sinensis.</title>
        <authorList>
            <person name="Zhu W."/>
            <person name="Wang G."/>
        </authorList>
    </citation>
    <scope>NUCLEOTIDE SEQUENCE [LARGE SCALE GENOMIC DNA]</scope>
    <source>
        <strain evidence="9 10">KCTC 19936</strain>
    </source>
</reference>
<evidence type="ECO:0000313" key="10">
    <source>
        <dbReference type="Proteomes" id="UP000030002"/>
    </source>
</evidence>
<feature type="binding site" evidence="7">
    <location>
        <position position="57"/>
    </location>
    <ligand>
        <name>Mg(2+)</name>
        <dbReference type="ChEBI" id="CHEBI:18420"/>
        <label>1</label>
    </ligand>
</feature>
<dbReference type="GO" id="GO:0006796">
    <property type="term" value="P:phosphate-containing compound metabolic process"/>
    <property type="evidence" value="ECO:0007669"/>
    <property type="project" value="InterPro"/>
</dbReference>
<dbReference type="RefSeq" id="WP_035916316.1">
    <property type="nucleotide sequence ID" value="NZ_AVPJ01000008.1"/>
</dbReference>
<dbReference type="AlphaFoldDB" id="A0A0A0J5N0"/>
<dbReference type="EMBL" id="AVPJ01000008">
    <property type="protein sequence ID" value="KGN32049.1"/>
    <property type="molecule type" value="Genomic_DNA"/>
</dbReference>
<dbReference type="GO" id="GO:0004427">
    <property type="term" value="F:inorganic diphosphate phosphatase activity"/>
    <property type="evidence" value="ECO:0007669"/>
    <property type="project" value="UniProtKB-UniRule"/>
</dbReference>
<comment type="similarity">
    <text evidence="7">Belongs to the PPase family.</text>
</comment>
<feature type="binding site" evidence="7">
    <location>
        <position position="8"/>
    </location>
    <ligand>
        <name>Mg(2+)</name>
        <dbReference type="ChEBI" id="CHEBI:18420"/>
        <label>2</label>
    </ligand>
</feature>
<keyword evidence="2 7" id="KW-0963">Cytoplasm</keyword>
<dbReference type="SUPFAM" id="SSF50324">
    <property type="entry name" value="Inorganic pyrophosphatase"/>
    <property type="match status" value="1"/>
</dbReference>
<evidence type="ECO:0000256" key="2">
    <source>
        <dbReference type="ARBA" id="ARBA00022490"/>
    </source>
</evidence>
<organism evidence="9 10">
    <name type="scientific">Knoellia sinensis KCTC 19936</name>
    <dbReference type="NCBI Taxonomy" id="1385520"/>
    <lineage>
        <taxon>Bacteria</taxon>
        <taxon>Bacillati</taxon>
        <taxon>Actinomycetota</taxon>
        <taxon>Actinomycetes</taxon>
        <taxon>Micrococcales</taxon>
        <taxon>Intrasporangiaceae</taxon>
        <taxon>Knoellia</taxon>
    </lineage>
</organism>
<dbReference type="InterPro" id="IPR008162">
    <property type="entry name" value="Pyrophosphatase"/>
</dbReference>
<feature type="binding site" evidence="7">
    <location>
        <position position="89"/>
    </location>
    <ligand>
        <name>Mg(2+)</name>
        <dbReference type="ChEBI" id="CHEBI:18420"/>
        <label>3</label>
    </ligand>
</feature>
<evidence type="ECO:0000256" key="5">
    <source>
        <dbReference type="ARBA" id="ARBA00022842"/>
    </source>
</evidence>
<dbReference type="GO" id="GO:0005737">
    <property type="term" value="C:cytoplasm"/>
    <property type="evidence" value="ECO:0007669"/>
    <property type="project" value="UniProtKB-SubCell"/>
</dbReference>
<keyword evidence="5 7" id="KW-0460">Magnesium</keyword>
<feature type="binding site" evidence="7">
    <location>
        <position position="89"/>
    </location>
    <ligand>
        <name>Mg(2+)</name>
        <dbReference type="ChEBI" id="CHEBI:18420"/>
        <label>1</label>
    </ligand>
</feature>
<name>A0A0A0J5N0_9MICO</name>
<dbReference type="Pfam" id="PF00719">
    <property type="entry name" value="Pyrophosphatase"/>
    <property type="match status" value="1"/>
</dbReference>
<feature type="binding site" evidence="7">
    <location>
        <position position="30"/>
    </location>
    <ligand>
        <name>substrate</name>
    </ligand>
</feature>
<protein>
    <recommendedName>
        <fullName evidence="7">Inorganic pyrophosphatase</fullName>
        <ecNumber evidence="7">3.6.1.1</ecNumber>
    </recommendedName>
    <alternativeName>
        <fullName evidence="7">Pyrophosphate phospho-hydrolase</fullName>
        <shortName evidence="7">PPase</shortName>
    </alternativeName>
</protein>
<feature type="active site" description="Proton acceptor" evidence="7">
    <location>
        <position position="89"/>
    </location>
</feature>
<evidence type="ECO:0000256" key="4">
    <source>
        <dbReference type="ARBA" id="ARBA00022801"/>
    </source>
</evidence>
<evidence type="ECO:0000256" key="3">
    <source>
        <dbReference type="ARBA" id="ARBA00022723"/>
    </source>
</evidence>
<dbReference type="EC" id="3.6.1.1" evidence="7"/>
<dbReference type="CDD" id="cd00412">
    <property type="entry name" value="pyrophosphatase"/>
    <property type="match status" value="1"/>
</dbReference>
<accession>A0A0A0J5N0</accession>
<dbReference type="Gene3D" id="3.90.80.10">
    <property type="entry name" value="Inorganic pyrophosphatase"/>
    <property type="match status" value="1"/>
</dbReference>
<dbReference type="PANTHER" id="PTHR10286">
    <property type="entry name" value="INORGANIC PYROPHOSPHATASE"/>
    <property type="match status" value="1"/>
</dbReference>
<dbReference type="PROSITE" id="PS00387">
    <property type="entry name" value="PPASE"/>
    <property type="match status" value="1"/>
</dbReference>
<feature type="region of interest" description="Disordered" evidence="8">
    <location>
        <begin position="157"/>
        <end position="220"/>
    </location>
</feature>
<feature type="binding site" evidence="7">
    <location>
        <position position="52"/>
    </location>
    <ligand>
        <name>Mg(2+)</name>
        <dbReference type="ChEBI" id="CHEBI:18420"/>
        <label>1</label>
    </ligand>
</feature>
<dbReference type="HAMAP" id="MF_00209">
    <property type="entry name" value="Inorganic_PPase"/>
    <property type="match status" value="1"/>
</dbReference>
<dbReference type="InterPro" id="IPR036649">
    <property type="entry name" value="Pyrophosphatase_sf"/>
</dbReference>
<sequence length="220" mass="24659">MEFDVTIEIPKGHKNKYEVDHETGRIRLDRMLFTSMAYPSDYGYVEDSLGEDGDPLDALVLLDEPTWPGCLVAVRPIGMFHMRDEAGGDDKILCIPAGDPRKAHITELEHINEFDRLEIQHFFETYKDLEPGKSVEGAHWAGREDAERTIREALQRAKDNGVSTARWRMPAGHESDGHAPSFEEGHESAARTEEEHAHAAAKAKEELATKENPLSDSPDA</sequence>
<dbReference type="OrthoDB" id="5187599at2"/>
<keyword evidence="3 7" id="KW-0479">Metal-binding</keyword>
<evidence type="ECO:0000256" key="1">
    <source>
        <dbReference type="ARBA" id="ARBA00001946"/>
    </source>
</evidence>
<feature type="binding site" evidence="7">
    <location>
        <position position="16"/>
    </location>
    <ligand>
        <name>substrate</name>
    </ligand>
</feature>
<dbReference type="eggNOG" id="COG0221">
    <property type="taxonomic scope" value="Bacteria"/>
</dbReference>
<evidence type="ECO:0000313" key="9">
    <source>
        <dbReference type="EMBL" id="KGN32049.1"/>
    </source>
</evidence>
<comment type="subunit">
    <text evidence="7">Homohexamer.</text>
</comment>
<dbReference type="Proteomes" id="UP000030002">
    <property type="component" value="Unassembled WGS sequence"/>
</dbReference>
<evidence type="ECO:0000256" key="7">
    <source>
        <dbReference type="HAMAP-Rule" id="MF_00209"/>
    </source>
</evidence>
<feature type="binding site" evidence="7">
    <location>
        <position position="42"/>
    </location>
    <ligand>
        <name>substrate</name>
    </ligand>
</feature>
<feature type="binding site" evidence="7">
    <location>
        <position position="126"/>
    </location>
    <ligand>
        <name>substrate</name>
    </ligand>
</feature>
<comment type="caution">
    <text evidence="9">The sequence shown here is derived from an EMBL/GenBank/DDBJ whole genome shotgun (WGS) entry which is preliminary data.</text>
</comment>
<gene>
    <name evidence="7" type="primary">ppa</name>
    <name evidence="9" type="ORF">N802_10600</name>
</gene>
<evidence type="ECO:0000256" key="8">
    <source>
        <dbReference type="SAM" id="MobiDB-lite"/>
    </source>
</evidence>
<dbReference type="GO" id="GO:0000287">
    <property type="term" value="F:magnesium ion binding"/>
    <property type="evidence" value="ECO:0007669"/>
    <property type="project" value="UniProtKB-UniRule"/>
</dbReference>
<comment type="cofactor">
    <cofactor evidence="1 7">
        <name>Mg(2+)</name>
        <dbReference type="ChEBI" id="CHEBI:18420"/>
    </cofactor>
</comment>
<evidence type="ECO:0000256" key="6">
    <source>
        <dbReference type="ARBA" id="ARBA00047820"/>
    </source>
</evidence>
<comment type="catalytic activity">
    <reaction evidence="6 7">
        <text>diphosphate + H2O = 2 phosphate + H(+)</text>
        <dbReference type="Rhea" id="RHEA:24576"/>
        <dbReference type="ChEBI" id="CHEBI:15377"/>
        <dbReference type="ChEBI" id="CHEBI:15378"/>
        <dbReference type="ChEBI" id="CHEBI:33019"/>
        <dbReference type="ChEBI" id="CHEBI:43474"/>
        <dbReference type="EC" id="3.6.1.1"/>
    </reaction>
</comment>
<keyword evidence="4 7" id="KW-0378">Hydrolase</keyword>
<feature type="compositionally biased region" description="Basic and acidic residues" evidence="8">
    <location>
        <begin position="171"/>
        <end position="209"/>
    </location>
</feature>
<comment type="function">
    <text evidence="7">Catalyzes the hydrolysis of inorganic pyrophosphate (PPi) forming two phosphate ions.</text>
</comment>
<feature type="binding site" evidence="7">
    <location>
        <position position="57"/>
    </location>
    <ligand>
        <name>Mg(2+)</name>
        <dbReference type="ChEBI" id="CHEBI:18420"/>
        <label>2</label>
    </ligand>
</feature>
<proteinExistence type="inferred from homology"/>
<comment type="subcellular location">
    <subcellularLocation>
        <location evidence="7">Cytoplasm</location>
    </subcellularLocation>
</comment>